<organism evidence="1 2">
    <name type="scientific">Punica granatum</name>
    <name type="common">Pomegranate</name>
    <dbReference type="NCBI Taxonomy" id="22663"/>
    <lineage>
        <taxon>Eukaryota</taxon>
        <taxon>Viridiplantae</taxon>
        <taxon>Streptophyta</taxon>
        <taxon>Embryophyta</taxon>
        <taxon>Tracheophyta</taxon>
        <taxon>Spermatophyta</taxon>
        <taxon>Magnoliopsida</taxon>
        <taxon>eudicotyledons</taxon>
        <taxon>Gunneridae</taxon>
        <taxon>Pentapetalae</taxon>
        <taxon>rosids</taxon>
        <taxon>malvids</taxon>
        <taxon>Myrtales</taxon>
        <taxon>Lythraceae</taxon>
        <taxon>Punica</taxon>
    </lineage>
</organism>
<comment type="caution">
    <text evidence="1">The sequence shown here is derived from an EMBL/GenBank/DDBJ whole genome shotgun (WGS) entry which is preliminary data.</text>
</comment>
<dbReference type="Proteomes" id="UP000197138">
    <property type="component" value="Unassembled WGS sequence"/>
</dbReference>
<accession>A0A218X9U9</accession>
<proteinExistence type="predicted"/>
<sequence>MAFHVSCCLHAEHQNRSVGNVEYQDRPEDRMGNEAVYVYAIDHMGSSLRVASAALLRNLRYDLT</sequence>
<reference evidence="2" key="1">
    <citation type="journal article" date="2017" name="Plant J.">
        <title>The pomegranate (Punica granatum L.) genome and the genomics of punicalagin biosynthesis.</title>
        <authorList>
            <person name="Qin G."/>
            <person name="Xu C."/>
            <person name="Ming R."/>
            <person name="Tang H."/>
            <person name="Guyot R."/>
            <person name="Kramer E.M."/>
            <person name="Hu Y."/>
            <person name="Yi X."/>
            <person name="Qi Y."/>
            <person name="Xu X."/>
            <person name="Gao Z."/>
            <person name="Pan H."/>
            <person name="Jian J."/>
            <person name="Tian Y."/>
            <person name="Yue Z."/>
            <person name="Xu Y."/>
        </authorList>
    </citation>
    <scope>NUCLEOTIDE SEQUENCE [LARGE SCALE GENOMIC DNA]</scope>
    <source>
        <strain evidence="2">cv. Dabenzi</strain>
    </source>
</reference>
<protein>
    <submittedName>
        <fullName evidence="1">Uncharacterized protein</fullName>
    </submittedName>
</protein>
<gene>
    <name evidence="1" type="ORF">CDL15_Pgr001578</name>
</gene>
<name>A0A218X9U9_PUNGR</name>
<dbReference type="EMBL" id="MTKT01002011">
    <property type="protein sequence ID" value="OWM82005.1"/>
    <property type="molecule type" value="Genomic_DNA"/>
</dbReference>
<evidence type="ECO:0000313" key="1">
    <source>
        <dbReference type="EMBL" id="OWM82005.1"/>
    </source>
</evidence>
<dbReference type="AlphaFoldDB" id="A0A218X9U9"/>
<evidence type="ECO:0000313" key="2">
    <source>
        <dbReference type="Proteomes" id="UP000197138"/>
    </source>
</evidence>